<dbReference type="AlphaFoldDB" id="F0EIH3"/>
<evidence type="ECO:0000313" key="3">
    <source>
        <dbReference type="Proteomes" id="UP000004835"/>
    </source>
</evidence>
<gene>
    <name evidence="2" type="ORF">HMPREF9087_1261</name>
</gene>
<accession>F0EIH3</accession>
<proteinExistence type="predicted"/>
<comment type="caution">
    <text evidence="2">The sequence shown here is derived from an EMBL/GenBank/DDBJ whole genome shotgun (WGS) entry which is preliminary data.</text>
</comment>
<name>F0EIH3_ENTCA</name>
<evidence type="ECO:0000313" key="2">
    <source>
        <dbReference type="EMBL" id="EGC69873.1"/>
    </source>
</evidence>
<sequence length="192" mass="21745">MNLSDSIQVFVSVIAVFLSYVAIRQTKKSIQEANRPYIVAYFTSIKVTATEQIVIVIRNYGQTGATIDSIKIIPDITHKKESGFLNNAVKGNPFKNIRNHFLAPGQSIKALVGSQGDGMMNLVDSRKIIINYHDFSKKKYKEILEFDELEWSRLLQHPRVSVNHSSKDMTQAIKNLEQTISHTAQETITHKL</sequence>
<keyword evidence="1" id="KW-1133">Transmembrane helix</keyword>
<dbReference type="EMBL" id="AEWT01000010">
    <property type="protein sequence ID" value="EGC69873.1"/>
    <property type="molecule type" value="Genomic_DNA"/>
</dbReference>
<protein>
    <submittedName>
        <fullName evidence="2">Uncharacterized protein</fullName>
    </submittedName>
</protein>
<dbReference type="HOGENOM" id="CLU_128114_0_0_9"/>
<keyword evidence="1" id="KW-0812">Transmembrane</keyword>
<keyword evidence="1" id="KW-0472">Membrane</keyword>
<dbReference type="Proteomes" id="UP000004835">
    <property type="component" value="Unassembled WGS sequence"/>
</dbReference>
<organism evidence="2 3">
    <name type="scientific">Enterococcus casseliflavus ATCC 12755</name>
    <dbReference type="NCBI Taxonomy" id="888066"/>
    <lineage>
        <taxon>Bacteria</taxon>
        <taxon>Bacillati</taxon>
        <taxon>Bacillota</taxon>
        <taxon>Bacilli</taxon>
        <taxon>Lactobacillales</taxon>
        <taxon>Enterococcaceae</taxon>
        <taxon>Enterococcus</taxon>
    </lineage>
</organism>
<dbReference type="RefSeq" id="WP_005234007.1">
    <property type="nucleotide sequence ID" value="NZ_GL872323.1"/>
</dbReference>
<reference evidence="2 3" key="1">
    <citation type="submission" date="2011-01" db="EMBL/GenBank/DDBJ databases">
        <authorList>
            <person name="Muzny D."/>
            <person name="Qin X."/>
            <person name="Deng J."/>
            <person name="Jiang H."/>
            <person name="Liu Y."/>
            <person name="Qu J."/>
            <person name="Song X.-Z."/>
            <person name="Zhang L."/>
            <person name="Thornton R."/>
            <person name="Coyle M."/>
            <person name="Francisco L."/>
            <person name="Jackson L."/>
            <person name="Javaid M."/>
            <person name="Korchina V."/>
            <person name="Kovar C."/>
            <person name="Mata R."/>
            <person name="Mathew T."/>
            <person name="Ngo R."/>
            <person name="Nguyen L."/>
            <person name="Nguyen N."/>
            <person name="Okwuonu G."/>
            <person name="Ongeri F."/>
            <person name="Pham C."/>
            <person name="Simmons D."/>
            <person name="Wilczek-Boney K."/>
            <person name="Hale W."/>
            <person name="Jakkamsetti A."/>
            <person name="Pham P."/>
            <person name="Ruth R."/>
            <person name="San Lucas F."/>
            <person name="Warren J."/>
            <person name="Zhang J."/>
            <person name="Zhao Z."/>
            <person name="Zhou C."/>
            <person name="Zhu D."/>
            <person name="Lee S."/>
            <person name="Bess C."/>
            <person name="Blankenburg K."/>
            <person name="Forbes L."/>
            <person name="Fu Q."/>
            <person name="Gubbala S."/>
            <person name="Hirani K."/>
            <person name="Jayaseelan J.C."/>
            <person name="Lara F."/>
            <person name="Munidasa M."/>
            <person name="Palculict T."/>
            <person name="Patil S."/>
            <person name="Pu L.-L."/>
            <person name="Saada N."/>
            <person name="Tang L."/>
            <person name="Weissenberger G."/>
            <person name="Zhu Y."/>
            <person name="Hemphill L."/>
            <person name="Shang Y."/>
            <person name="Youmans B."/>
            <person name="Ayvaz T."/>
            <person name="Ross M."/>
            <person name="Santibanez J."/>
            <person name="Aqrawi P."/>
            <person name="Gross S."/>
            <person name="Joshi V."/>
            <person name="Fowler G."/>
            <person name="Nazareth L."/>
            <person name="Reid J."/>
            <person name="Worley K."/>
            <person name="Petrosino J."/>
            <person name="Highlander S."/>
            <person name="Gibbs R."/>
        </authorList>
    </citation>
    <scope>NUCLEOTIDE SEQUENCE [LARGE SCALE GENOMIC DNA]</scope>
    <source>
        <strain evidence="2 3">ATCC 12755</strain>
    </source>
</reference>
<feature type="transmembrane region" description="Helical" evidence="1">
    <location>
        <begin position="6"/>
        <end position="23"/>
    </location>
</feature>
<evidence type="ECO:0000256" key="1">
    <source>
        <dbReference type="SAM" id="Phobius"/>
    </source>
</evidence>